<dbReference type="RefSeq" id="WP_137398306.1">
    <property type="nucleotide sequence ID" value="NZ_JACXSK010000008.1"/>
</dbReference>
<evidence type="ECO:0000313" key="3">
    <source>
        <dbReference type="Proteomes" id="UP000605024"/>
    </source>
</evidence>
<comment type="caution">
    <text evidence="2">The sequence shown here is derived from an EMBL/GenBank/DDBJ whole genome shotgun (WGS) entry which is preliminary data.</text>
</comment>
<dbReference type="EMBL" id="JACXSK010000008">
    <property type="protein sequence ID" value="MBD3124114.1"/>
    <property type="molecule type" value="Genomic_DNA"/>
</dbReference>
<protein>
    <recommendedName>
        <fullName evidence="4">DUF2628 domain-containing protein</fullName>
    </recommendedName>
</protein>
<accession>A0A8I0KKW6</accession>
<name>A0A8I0KKW6_CITBR</name>
<keyword evidence="1" id="KW-0472">Membrane</keyword>
<reference evidence="2" key="1">
    <citation type="submission" date="2020-09" db="EMBL/GenBank/DDBJ databases">
        <title>Characterization of IncC plasmids in Enterobacterales of food-producing animals originating from China.</title>
        <authorList>
            <person name="Zhang Y."/>
            <person name="Lei C.-W."/>
        </authorList>
    </citation>
    <scope>NUCLEOTIDE SEQUENCE</scope>
    <source>
        <strain evidence="2">CC1</strain>
    </source>
</reference>
<evidence type="ECO:0008006" key="4">
    <source>
        <dbReference type="Google" id="ProtNLM"/>
    </source>
</evidence>
<keyword evidence="1" id="KW-0812">Transmembrane</keyword>
<feature type="transmembrane region" description="Helical" evidence="1">
    <location>
        <begin position="40"/>
        <end position="73"/>
    </location>
</feature>
<dbReference type="AlphaFoldDB" id="A0A8I0KKW6"/>
<organism evidence="2 3">
    <name type="scientific">Citrobacter braakii</name>
    <dbReference type="NCBI Taxonomy" id="57706"/>
    <lineage>
        <taxon>Bacteria</taxon>
        <taxon>Pseudomonadati</taxon>
        <taxon>Pseudomonadota</taxon>
        <taxon>Gammaproteobacteria</taxon>
        <taxon>Enterobacterales</taxon>
        <taxon>Enterobacteriaceae</taxon>
        <taxon>Citrobacter</taxon>
        <taxon>Citrobacter freundii complex</taxon>
    </lineage>
</organism>
<evidence type="ECO:0000313" key="2">
    <source>
        <dbReference type="EMBL" id="MBD3124114.1"/>
    </source>
</evidence>
<proteinExistence type="predicted"/>
<dbReference type="Proteomes" id="UP000605024">
    <property type="component" value="Unassembled WGS sequence"/>
</dbReference>
<evidence type="ECO:0000256" key="1">
    <source>
        <dbReference type="SAM" id="Phobius"/>
    </source>
</evidence>
<sequence>MATKIRMENPRTGETVTGFYGFSWTTLFFGAFPALFRKDFITFIGTFIVLIILAFLTMGIGSTIGMIIWAFMYNKYYTTNLIKKGFAFAGTNTENELASGKLNLRLNADNCLTYRIGN</sequence>
<feature type="transmembrane region" description="Helical" evidence="1">
    <location>
        <begin position="12"/>
        <end position="34"/>
    </location>
</feature>
<gene>
    <name evidence="2" type="ORF">ID160_15680</name>
</gene>
<keyword evidence="1" id="KW-1133">Transmembrane helix</keyword>